<dbReference type="AlphaFoldDB" id="A0AB94IDU9"/>
<proteinExistence type="predicted"/>
<dbReference type="InterPro" id="IPR012902">
    <property type="entry name" value="N_methyl_site"/>
</dbReference>
<evidence type="ECO:0000313" key="2">
    <source>
        <dbReference type="EMBL" id="TEA27641.1"/>
    </source>
</evidence>
<protein>
    <submittedName>
        <fullName evidence="2">Prepilin peptidase-dependent protein</fullName>
    </submittedName>
</protein>
<dbReference type="Pfam" id="PF07963">
    <property type="entry name" value="N_methyl"/>
    <property type="match status" value="1"/>
</dbReference>
<comment type="caution">
    <text evidence="2">The sequence shown here is derived from an EMBL/GenBank/DDBJ whole genome shotgun (WGS) entry which is preliminary data.</text>
</comment>
<evidence type="ECO:0000256" key="1">
    <source>
        <dbReference type="SAM" id="Phobius"/>
    </source>
</evidence>
<organism evidence="2 3">
    <name type="scientific">Candidatus Schmidhempelia bombi str. Bimp</name>
    <dbReference type="NCBI Taxonomy" id="1387197"/>
    <lineage>
        <taxon>Bacteria</taxon>
        <taxon>Pseudomonadati</taxon>
        <taxon>Pseudomonadota</taxon>
        <taxon>Gammaproteobacteria</taxon>
        <taxon>Orbales</taxon>
        <taxon>Orbaceae</taxon>
        <taxon>Candidatus Schmidhempelia</taxon>
    </lineage>
</organism>
<dbReference type="Proteomes" id="UP000506160">
    <property type="component" value="Unassembled WGS sequence"/>
</dbReference>
<gene>
    <name evidence="2" type="ORF">O970_02520</name>
</gene>
<evidence type="ECO:0000313" key="3">
    <source>
        <dbReference type="Proteomes" id="UP000506160"/>
    </source>
</evidence>
<reference evidence="2 3" key="1">
    <citation type="journal article" date="2014" name="Appl. Environ. Microbiol.">
        <title>Genomic features of a bumble bee symbiont reflect its host environment.</title>
        <authorList>
            <person name="Martinson V.G."/>
            <person name="Magoc T."/>
            <person name="Koch H."/>
            <person name="Salzberg S.L."/>
            <person name="Moran N.A."/>
        </authorList>
    </citation>
    <scope>NUCLEOTIDE SEQUENCE [LARGE SCALE GENOMIC DNA]</scope>
    <source>
        <strain evidence="2 3">Bimp</strain>
    </source>
</reference>
<name>A0AB94IDU9_9GAMM</name>
<keyword evidence="1" id="KW-0812">Transmembrane</keyword>
<dbReference type="InterPro" id="IPR016419">
    <property type="entry name" value="Prepilin_Pept-dep_B_prd"/>
</dbReference>
<dbReference type="EMBL" id="AWGA01000024">
    <property type="protein sequence ID" value="TEA27641.1"/>
    <property type="molecule type" value="Genomic_DNA"/>
</dbReference>
<dbReference type="RefSeq" id="WP_024495610.1">
    <property type="nucleotide sequence ID" value="NZ_AWGA01000024.1"/>
</dbReference>
<sequence>MLKQQGFSLFEMLLVLALSSILILTIIQFFPIFQRQWLSLYQKQYIMHIVNNTLLPFYKDIKRAGFMAKINSQPIVAALQVNPKGDCIIIHYDLNRKGIWVIDEKDPSKVNTFVYRYAKNNVEYRSGVPNCGGIGWEKLFDNKEINIIQFQLFDHQLYLEIKIMGTLVTAPNISYSLSRMIRYENR</sequence>
<dbReference type="NCBIfam" id="NF007848">
    <property type="entry name" value="PRK10557.1"/>
    <property type="match status" value="1"/>
</dbReference>
<dbReference type="PIRSF" id="PIRSF004525">
    <property type="entry name" value="Pilin_peptidase-dep_B_prd"/>
    <property type="match status" value="1"/>
</dbReference>
<keyword evidence="3" id="KW-1185">Reference proteome</keyword>
<feature type="transmembrane region" description="Helical" evidence="1">
    <location>
        <begin position="12"/>
        <end position="33"/>
    </location>
</feature>
<dbReference type="NCBIfam" id="TIGR02532">
    <property type="entry name" value="IV_pilin_GFxxxE"/>
    <property type="match status" value="1"/>
</dbReference>
<keyword evidence="1" id="KW-0472">Membrane</keyword>
<accession>A0AB94IDU9</accession>
<keyword evidence="1" id="KW-1133">Transmembrane helix</keyword>